<gene>
    <name evidence="2" type="ORF">FHX40_3882</name>
</gene>
<keyword evidence="3" id="KW-1185">Reference proteome</keyword>
<accession>A0A543J2S6</accession>
<keyword evidence="1" id="KW-1133">Transmembrane helix</keyword>
<comment type="caution">
    <text evidence="2">The sequence shown here is derived from an EMBL/GenBank/DDBJ whole genome shotgun (WGS) entry which is preliminary data.</text>
</comment>
<name>A0A543J2S6_9ACTN</name>
<sequence length="30" mass="3259">MNKEFAAELVVWLIPVVLLLGIAYLVTATA</sequence>
<dbReference type="EMBL" id="VFPQ01000001">
    <property type="protein sequence ID" value="TQM77129.1"/>
    <property type="molecule type" value="Genomic_DNA"/>
</dbReference>
<feature type="transmembrane region" description="Helical" evidence="1">
    <location>
        <begin position="6"/>
        <end position="26"/>
    </location>
</feature>
<dbReference type="AlphaFoldDB" id="A0A543J2S6"/>
<evidence type="ECO:0000313" key="3">
    <source>
        <dbReference type="Proteomes" id="UP000319213"/>
    </source>
</evidence>
<proteinExistence type="predicted"/>
<evidence type="ECO:0000313" key="2">
    <source>
        <dbReference type="EMBL" id="TQM77129.1"/>
    </source>
</evidence>
<evidence type="ECO:0000256" key="1">
    <source>
        <dbReference type="SAM" id="Phobius"/>
    </source>
</evidence>
<dbReference type="Proteomes" id="UP000319213">
    <property type="component" value="Unassembled WGS sequence"/>
</dbReference>
<reference evidence="2 3" key="1">
    <citation type="submission" date="2019-06" db="EMBL/GenBank/DDBJ databases">
        <title>Sequencing the genomes of 1000 actinobacteria strains.</title>
        <authorList>
            <person name="Klenk H.-P."/>
        </authorList>
    </citation>
    <scope>NUCLEOTIDE SEQUENCE [LARGE SCALE GENOMIC DNA]</scope>
    <source>
        <strain evidence="2 3">DSM 43186</strain>
    </source>
</reference>
<organism evidence="2 3">
    <name type="scientific">Thermopolyspora flexuosa</name>
    <dbReference type="NCBI Taxonomy" id="103836"/>
    <lineage>
        <taxon>Bacteria</taxon>
        <taxon>Bacillati</taxon>
        <taxon>Actinomycetota</taxon>
        <taxon>Actinomycetes</taxon>
        <taxon>Streptosporangiales</taxon>
        <taxon>Streptosporangiaceae</taxon>
        <taxon>Thermopolyspora</taxon>
    </lineage>
</organism>
<keyword evidence="1" id="KW-0812">Transmembrane</keyword>
<keyword evidence="1" id="KW-0472">Membrane</keyword>
<protein>
    <submittedName>
        <fullName evidence="2">Uncharacterized protein</fullName>
    </submittedName>
</protein>